<comment type="similarity">
    <text evidence="1">Belongs to the short-chain dehydrogenases/reductases (SDR) family.</text>
</comment>
<dbReference type="InterPro" id="IPR036291">
    <property type="entry name" value="NAD(P)-bd_dom_sf"/>
</dbReference>
<gene>
    <name evidence="3" type="ORF">METZ01_LOCUS454864</name>
</gene>
<name>A0A383A355_9ZZZZ</name>
<proteinExistence type="inferred from homology"/>
<organism evidence="3">
    <name type="scientific">marine metagenome</name>
    <dbReference type="NCBI Taxonomy" id="408172"/>
    <lineage>
        <taxon>unclassified sequences</taxon>
        <taxon>metagenomes</taxon>
        <taxon>ecological metagenomes</taxon>
    </lineage>
</organism>
<dbReference type="GO" id="GO:0016491">
    <property type="term" value="F:oxidoreductase activity"/>
    <property type="evidence" value="ECO:0007669"/>
    <property type="project" value="UniProtKB-KW"/>
</dbReference>
<reference evidence="3" key="1">
    <citation type="submission" date="2018-05" db="EMBL/GenBank/DDBJ databases">
        <authorList>
            <person name="Lanie J.A."/>
            <person name="Ng W.-L."/>
            <person name="Kazmierczak K.M."/>
            <person name="Andrzejewski T.M."/>
            <person name="Davidsen T.M."/>
            <person name="Wayne K.J."/>
            <person name="Tettelin H."/>
            <person name="Glass J.I."/>
            <person name="Rusch D."/>
            <person name="Podicherti R."/>
            <person name="Tsui H.-C.T."/>
            <person name="Winkler M.E."/>
        </authorList>
    </citation>
    <scope>NUCLEOTIDE SEQUENCE</scope>
</reference>
<dbReference type="PANTHER" id="PTHR43669:SF14">
    <property type="entry name" value="OXIDOREDUCTASE"/>
    <property type="match status" value="1"/>
</dbReference>
<keyword evidence="2" id="KW-0560">Oxidoreductase</keyword>
<dbReference type="InterPro" id="IPR002347">
    <property type="entry name" value="SDR_fam"/>
</dbReference>
<evidence type="ECO:0000256" key="2">
    <source>
        <dbReference type="ARBA" id="ARBA00023002"/>
    </source>
</evidence>
<accession>A0A383A355</accession>
<feature type="non-terminal residue" evidence="3">
    <location>
        <position position="58"/>
    </location>
</feature>
<dbReference type="Gene3D" id="3.40.50.720">
    <property type="entry name" value="NAD(P)-binding Rossmann-like Domain"/>
    <property type="match status" value="1"/>
</dbReference>
<protein>
    <submittedName>
        <fullName evidence="3">Uncharacterized protein</fullName>
    </submittedName>
</protein>
<sequence>MELKNKLVVVTGAGSGIGRALAQRFAECGARKVVCTDLNEESVAETASVIGDVATSET</sequence>
<dbReference type="SUPFAM" id="SSF51735">
    <property type="entry name" value="NAD(P)-binding Rossmann-fold domains"/>
    <property type="match status" value="1"/>
</dbReference>
<dbReference type="AlphaFoldDB" id="A0A383A355"/>
<evidence type="ECO:0000313" key="3">
    <source>
        <dbReference type="EMBL" id="SVE02010.1"/>
    </source>
</evidence>
<dbReference type="PANTHER" id="PTHR43669">
    <property type="entry name" value="5-KETO-D-GLUCONATE 5-REDUCTASE"/>
    <property type="match status" value="1"/>
</dbReference>
<dbReference type="EMBL" id="UINC01188676">
    <property type="protein sequence ID" value="SVE02010.1"/>
    <property type="molecule type" value="Genomic_DNA"/>
</dbReference>
<dbReference type="Pfam" id="PF00106">
    <property type="entry name" value="adh_short"/>
    <property type="match status" value="1"/>
</dbReference>
<evidence type="ECO:0000256" key="1">
    <source>
        <dbReference type="ARBA" id="ARBA00006484"/>
    </source>
</evidence>